<dbReference type="AlphaFoldDB" id="A0A7C3VHQ4"/>
<dbReference type="NCBIfam" id="TIGR00187">
    <property type="entry name" value="ribE"/>
    <property type="match status" value="1"/>
</dbReference>
<comment type="catalytic activity">
    <reaction evidence="1">
        <text>2 6,7-dimethyl-8-(1-D-ribityl)lumazine + H(+) = 5-amino-6-(D-ribitylamino)uracil + riboflavin</text>
        <dbReference type="Rhea" id="RHEA:20772"/>
        <dbReference type="ChEBI" id="CHEBI:15378"/>
        <dbReference type="ChEBI" id="CHEBI:15934"/>
        <dbReference type="ChEBI" id="CHEBI:57986"/>
        <dbReference type="ChEBI" id="CHEBI:58201"/>
        <dbReference type="EC" id="2.5.1.9"/>
    </reaction>
</comment>
<feature type="domain" description="Lumazine-binding" evidence="12">
    <location>
        <begin position="2"/>
        <end position="134"/>
    </location>
</feature>
<dbReference type="GO" id="GO:0004746">
    <property type="term" value="F:riboflavin synthase activity"/>
    <property type="evidence" value="ECO:0007669"/>
    <property type="project" value="UniProtKB-UniRule"/>
</dbReference>
<gene>
    <name evidence="13" type="ORF">ENR15_14155</name>
</gene>
<feature type="region of interest" description="Disordered" evidence="11">
    <location>
        <begin position="30"/>
        <end position="57"/>
    </location>
</feature>
<keyword evidence="7 13" id="KW-0808">Transferase</keyword>
<evidence type="ECO:0000256" key="5">
    <source>
        <dbReference type="ARBA" id="ARBA00013950"/>
    </source>
</evidence>
<evidence type="ECO:0000256" key="4">
    <source>
        <dbReference type="ARBA" id="ARBA00012827"/>
    </source>
</evidence>
<dbReference type="NCBIfam" id="NF006767">
    <property type="entry name" value="PRK09289.1"/>
    <property type="match status" value="1"/>
</dbReference>
<dbReference type="SUPFAM" id="SSF63380">
    <property type="entry name" value="Riboflavin synthase domain-like"/>
    <property type="match status" value="2"/>
</dbReference>
<feature type="repeat" description="Lumazine-binding" evidence="10">
    <location>
        <begin position="135"/>
        <end position="241"/>
    </location>
</feature>
<name>A0A7C3VHQ4_9CYAN</name>
<dbReference type="InterPro" id="IPR026017">
    <property type="entry name" value="Lumazine-bd_dom"/>
</dbReference>
<dbReference type="PANTHER" id="PTHR21098">
    <property type="entry name" value="RIBOFLAVIN SYNTHASE ALPHA CHAIN"/>
    <property type="match status" value="1"/>
</dbReference>
<keyword evidence="8" id="KW-0677">Repeat</keyword>
<keyword evidence="6" id="KW-0686">Riboflavin biosynthesis</keyword>
<dbReference type="CDD" id="cd00402">
    <property type="entry name" value="Riboflavin_synthase_like"/>
    <property type="match status" value="1"/>
</dbReference>
<dbReference type="GO" id="GO:0009231">
    <property type="term" value="P:riboflavin biosynthetic process"/>
    <property type="evidence" value="ECO:0007669"/>
    <property type="project" value="UniProtKB-KW"/>
</dbReference>
<organism evidence="13">
    <name type="scientific">Planktothricoides sp. SpSt-374</name>
    <dbReference type="NCBI Taxonomy" id="2282167"/>
    <lineage>
        <taxon>Bacteria</taxon>
        <taxon>Bacillati</taxon>
        <taxon>Cyanobacteriota</taxon>
        <taxon>Cyanophyceae</taxon>
        <taxon>Oscillatoriophycideae</taxon>
        <taxon>Oscillatoriales</taxon>
        <taxon>Oscillatoriaceae</taxon>
        <taxon>Planktothricoides</taxon>
    </lineage>
</organism>
<dbReference type="PROSITE" id="PS51177">
    <property type="entry name" value="LUMAZINE_BIND"/>
    <property type="match status" value="2"/>
</dbReference>
<dbReference type="EC" id="2.5.1.9" evidence="4 9"/>
<dbReference type="InterPro" id="IPR017938">
    <property type="entry name" value="Riboflavin_synthase-like_b-brl"/>
</dbReference>
<evidence type="ECO:0000256" key="3">
    <source>
        <dbReference type="ARBA" id="ARBA00004887"/>
    </source>
</evidence>
<reference evidence="13" key="1">
    <citation type="journal article" date="2020" name="mSystems">
        <title>Genome- and Community-Level Interaction Insights into Carbon Utilization and Element Cycling Functions of Hydrothermarchaeota in Hydrothermal Sediment.</title>
        <authorList>
            <person name="Zhou Z."/>
            <person name="Liu Y."/>
            <person name="Xu W."/>
            <person name="Pan J."/>
            <person name="Luo Z.H."/>
            <person name="Li M."/>
        </authorList>
    </citation>
    <scope>NUCLEOTIDE SEQUENCE [LARGE SCALE GENOMIC DNA]</scope>
    <source>
        <strain evidence="13">SpSt-374</strain>
    </source>
</reference>
<evidence type="ECO:0000313" key="13">
    <source>
        <dbReference type="EMBL" id="HGG01754.1"/>
    </source>
</evidence>
<evidence type="ECO:0000259" key="12">
    <source>
        <dbReference type="PROSITE" id="PS51177"/>
    </source>
</evidence>
<feature type="repeat" description="Lumazine-binding" evidence="10">
    <location>
        <begin position="2"/>
        <end position="134"/>
    </location>
</feature>
<evidence type="ECO:0000256" key="10">
    <source>
        <dbReference type="PROSITE-ProRule" id="PRU00524"/>
    </source>
</evidence>
<dbReference type="InterPro" id="IPR023366">
    <property type="entry name" value="ATP_synth_asu-like_sf"/>
</dbReference>
<dbReference type="Gene3D" id="2.40.30.20">
    <property type="match status" value="2"/>
</dbReference>
<comment type="pathway">
    <text evidence="3">Cofactor biosynthesis; riboflavin biosynthesis; riboflavin from 2-hydroxy-3-oxobutyl phosphate and 5-amino-6-(D-ribitylamino)uracil: step 2/2.</text>
</comment>
<comment type="caution">
    <text evidence="13">The sequence shown here is derived from an EMBL/GenBank/DDBJ whole genome shotgun (WGS) entry which is preliminary data.</text>
</comment>
<comment type="function">
    <text evidence="2">Catalyzes the dismutation of two molecules of 6,7-dimethyl-8-ribityllumazine, resulting in the formation of riboflavin and 5-amino-6-(D-ribitylamino)uracil.</text>
</comment>
<evidence type="ECO:0000256" key="2">
    <source>
        <dbReference type="ARBA" id="ARBA00002803"/>
    </source>
</evidence>
<dbReference type="EMBL" id="DSPX01000141">
    <property type="protein sequence ID" value="HGG01754.1"/>
    <property type="molecule type" value="Genomic_DNA"/>
</dbReference>
<evidence type="ECO:0000256" key="1">
    <source>
        <dbReference type="ARBA" id="ARBA00000968"/>
    </source>
</evidence>
<evidence type="ECO:0000256" key="8">
    <source>
        <dbReference type="ARBA" id="ARBA00022737"/>
    </source>
</evidence>
<evidence type="ECO:0000256" key="9">
    <source>
        <dbReference type="NCBIfam" id="TIGR00187"/>
    </source>
</evidence>
<sequence>MVFTGLIQDIGSCSAIGNYKFKIICSSRRGWGRGGRPPVTKDEHQENNSPPTLILPDLDESSQPRTFSTDIVAQLQLGDSVAVDGICLTVEDLLPNGFIASASPETLRRTTLGEEAKPVNLETSLRAGGKIGGHFVTGHVDGIGCLRELVQTAGSWEITFNPPAEFASLWQQQIAPFIVPKGSIAVNGISLTVADCDAAGTWFKTAVIPHTFQTTNLHYLSPGSLVNIEADILGKYAAKFIQSRLNYAGFGESHSSSAADITEDFLTEHGFL</sequence>
<proteinExistence type="predicted"/>
<dbReference type="InterPro" id="IPR001783">
    <property type="entry name" value="Lumazine-bd"/>
</dbReference>
<protein>
    <recommendedName>
        <fullName evidence="5 9">Riboflavin synthase</fullName>
        <ecNumber evidence="4 9">2.5.1.9</ecNumber>
    </recommendedName>
</protein>
<accession>A0A7C3VHQ4</accession>
<dbReference type="Pfam" id="PF00677">
    <property type="entry name" value="Lum_binding"/>
    <property type="match status" value="2"/>
</dbReference>
<evidence type="ECO:0000256" key="6">
    <source>
        <dbReference type="ARBA" id="ARBA00022619"/>
    </source>
</evidence>
<feature type="domain" description="Lumazine-binding" evidence="12">
    <location>
        <begin position="135"/>
        <end position="241"/>
    </location>
</feature>
<dbReference type="PANTHER" id="PTHR21098:SF12">
    <property type="entry name" value="RIBOFLAVIN SYNTHASE"/>
    <property type="match status" value="1"/>
</dbReference>
<evidence type="ECO:0000256" key="11">
    <source>
        <dbReference type="SAM" id="MobiDB-lite"/>
    </source>
</evidence>
<evidence type="ECO:0000256" key="7">
    <source>
        <dbReference type="ARBA" id="ARBA00022679"/>
    </source>
</evidence>